<reference evidence="2" key="1">
    <citation type="journal article" date="2018" name="DNA Res.">
        <title>Multiple hybrid de novo genome assembly of finger millet, an orphan allotetraploid crop.</title>
        <authorList>
            <person name="Hatakeyama M."/>
            <person name="Aluri S."/>
            <person name="Balachadran M.T."/>
            <person name="Sivarajan S.R."/>
            <person name="Patrignani A."/>
            <person name="Gruter S."/>
            <person name="Poveda L."/>
            <person name="Shimizu-Inatsugi R."/>
            <person name="Baeten J."/>
            <person name="Francoijs K.J."/>
            <person name="Nataraja K.N."/>
            <person name="Reddy Y.A.N."/>
            <person name="Phadnis S."/>
            <person name="Ravikumar R.L."/>
            <person name="Schlapbach R."/>
            <person name="Sreeman S.M."/>
            <person name="Shimizu K.K."/>
        </authorList>
    </citation>
    <scope>NUCLEOTIDE SEQUENCE</scope>
</reference>
<protein>
    <submittedName>
        <fullName evidence="2">Uncharacterized protein</fullName>
    </submittedName>
</protein>
<reference evidence="2" key="2">
    <citation type="submission" date="2021-12" db="EMBL/GenBank/DDBJ databases">
        <title>Resequencing data analysis of finger millet.</title>
        <authorList>
            <person name="Hatakeyama M."/>
            <person name="Aluri S."/>
            <person name="Balachadran M.T."/>
            <person name="Sivarajan S.R."/>
            <person name="Poveda L."/>
            <person name="Shimizu-Inatsugi R."/>
            <person name="Schlapbach R."/>
            <person name="Sreeman S.M."/>
            <person name="Shimizu K.K."/>
        </authorList>
    </citation>
    <scope>NUCLEOTIDE SEQUENCE</scope>
</reference>
<proteinExistence type="predicted"/>
<dbReference type="EMBL" id="BQKI01000016">
    <property type="protein sequence ID" value="GJN09694.1"/>
    <property type="molecule type" value="Genomic_DNA"/>
</dbReference>
<dbReference type="AlphaFoldDB" id="A0AAV5DH88"/>
<accession>A0AAV5DH88</accession>
<feature type="region of interest" description="Disordered" evidence="1">
    <location>
        <begin position="38"/>
        <end position="58"/>
    </location>
</feature>
<evidence type="ECO:0000313" key="3">
    <source>
        <dbReference type="Proteomes" id="UP001054889"/>
    </source>
</evidence>
<organism evidence="2 3">
    <name type="scientific">Eleusine coracana subsp. coracana</name>
    <dbReference type="NCBI Taxonomy" id="191504"/>
    <lineage>
        <taxon>Eukaryota</taxon>
        <taxon>Viridiplantae</taxon>
        <taxon>Streptophyta</taxon>
        <taxon>Embryophyta</taxon>
        <taxon>Tracheophyta</taxon>
        <taxon>Spermatophyta</taxon>
        <taxon>Magnoliopsida</taxon>
        <taxon>Liliopsida</taxon>
        <taxon>Poales</taxon>
        <taxon>Poaceae</taxon>
        <taxon>PACMAD clade</taxon>
        <taxon>Chloridoideae</taxon>
        <taxon>Cynodonteae</taxon>
        <taxon>Eleusininae</taxon>
        <taxon>Eleusine</taxon>
    </lineage>
</organism>
<gene>
    <name evidence="2" type="primary">ga27723</name>
    <name evidence="2" type="ORF">PR202_ga27723</name>
</gene>
<evidence type="ECO:0000313" key="2">
    <source>
        <dbReference type="EMBL" id="GJN09694.1"/>
    </source>
</evidence>
<sequence>MTRLSRVAEKDKGKSLSRLICAGRGCGGGAVSLAELTNGADGGRKERRNPGAENENGKLLKPGVTVSVLPMSGRPAWPRPTYSRHMAARRRETRPAWEEEDREVADGWVP</sequence>
<dbReference type="Proteomes" id="UP001054889">
    <property type="component" value="Unassembled WGS sequence"/>
</dbReference>
<feature type="region of interest" description="Disordered" evidence="1">
    <location>
        <begin position="85"/>
        <end position="110"/>
    </location>
</feature>
<keyword evidence="3" id="KW-1185">Reference proteome</keyword>
<evidence type="ECO:0000256" key="1">
    <source>
        <dbReference type="SAM" id="MobiDB-lite"/>
    </source>
</evidence>
<name>A0AAV5DH88_ELECO</name>
<comment type="caution">
    <text evidence="2">The sequence shown here is derived from an EMBL/GenBank/DDBJ whole genome shotgun (WGS) entry which is preliminary data.</text>
</comment>
<feature type="compositionally biased region" description="Basic and acidic residues" evidence="1">
    <location>
        <begin position="42"/>
        <end position="58"/>
    </location>
</feature>